<dbReference type="KEGG" id="sapi:SAPIS_v1c00590"/>
<evidence type="ECO:0000259" key="16">
    <source>
        <dbReference type="PROSITE" id="PS51194"/>
    </source>
</evidence>
<dbReference type="Pfam" id="PF04851">
    <property type="entry name" value="ResIII"/>
    <property type="match status" value="1"/>
</dbReference>
<evidence type="ECO:0000256" key="9">
    <source>
        <dbReference type="ARBA" id="ARBA00023204"/>
    </source>
</evidence>
<comment type="similarity">
    <text evidence="2 12 13">Belongs to the UvrB family.</text>
</comment>
<keyword evidence="4 12" id="KW-0547">Nucleotide-binding</keyword>
<evidence type="ECO:0000256" key="13">
    <source>
        <dbReference type="RuleBase" id="RU003587"/>
    </source>
</evidence>
<comment type="function">
    <text evidence="12">The UvrABC repair system catalyzes the recognition and processing of DNA lesions. A damage recognition complex composed of 2 UvrA and 2 UvrB subunits scans DNA for abnormalities. Upon binding of the UvrA(2)B(2) complex to a putative damaged site, the DNA wraps around one UvrB monomer. DNA wrap is dependent on ATP binding by UvrB and probably causes local melting of the DNA helix, facilitating insertion of UvrB beta-hairpin between the DNA strands. Then UvrB probes one DNA strand for the presence of a lesion. If a lesion is found the UvrA subunits dissociate and the UvrB-DNA preincision complex is formed. This complex is subsequently bound by UvrC and the second UvrB is released. If no lesion is found, the DNA wraps around the other UvrB subunit that will check the other stand for damage.</text>
</comment>
<dbReference type="PANTHER" id="PTHR24029">
    <property type="entry name" value="UVRABC SYSTEM PROTEIN B"/>
    <property type="match status" value="1"/>
</dbReference>
<dbReference type="STRING" id="1276258.SAPIS_v1c00590"/>
<evidence type="ECO:0000256" key="12">
    <source>
        <dbReference type="HAMAP-Rule" id="MF_00204"/>
    </source>
</evidence>
<keyword evidence="3 12" id="KW-0963">Cytoplasm</keyword>
<reference evidence="17 18" key="1">
    <citation type="journal article" date="2014" name="Genome Announc.">
        <title>Complete Genome Sequence of Spiroplasma apis B31T (ATCC 33834), a Bacterium Associated with May Disease of Honeybees (Apis mellifera).</title>
        <authorList>
            <person name="Ku C."/>
            <person name="Lo W.S."/>
            <person name="Chen L.L."/>
            <person name="Kuo C.H."/>
        </authorList>
    </citation>
    <scope>NUCLEOTIDE SEQUENCE [LARGE SCALE GENOMIC DNA]</scope>
    <source>
        <strain evidence="17">B31</strain>
    </source>
</reference>
<keyword evidence="12 13" id="KW-0742">SOS response</keyword>
<dbReference type="PATRIC" id="fig|1276258.3.peg.57"/>
<feature type="binding site" evidence="12">
    <location>
        <begin position="42"/>
        <end position="49"/>
    </location>
    <ligand>
        <name>ATP</name>
        <dbReference type="ChEBI" id="CHEBI:30616"/>
    </ligand>
</feature>
<dbReference type="NCBIfam" id="NF003673">
    <property type="entry name" value="PRK05298.1"/>
    <property type="match status" value="1"/>
</dbReference>
<keyword evidence="18" id="KW-1185">Reference proteome</keyword>
<dbReference type="GO" id="GO:0009381">
    <property type="term" value="F:excinuclease ABC activity"/>
    <property type="evidence" value="ECO:0007669"/>
    <property type="project" value="UniProtKB-UniRule"/>
</dbReference>
<evidence type="ECO:0000313" key="17">
    <source>
        <dbReference type="EMBL" id="AHB35906.1"/>
    </source>
</evidence>
<dbReference type="GO" id="GO:0009380">
    <property type="term" value="C:excinuclease repair complex"/>
    <property type="evidence" value="ECO:0007669"/>
    <property type="project" value="InterPro"/>
</dbReference>
<dbReference type="Gene3D" id="3.40.50.300">
    <property type="entry name" value="P-loop containing nucleotide triphosphate hydrolases"/>
    <property type="match status" value="3"/>
</dbReference>
<protein>
    <recommendedName>
        <fullName evidence="11 12">UvrABC system protein B</fullName>
        <shortName evidence="12">Protein UvrB</shortName>
    </recommendedName>
    <alternativeName>
        <fullName evidence="12">Excinuclease ABC subunit B</fullName>
    </alternativeName>
</protein>
<feature type="domain" description="Helicase ATP-binding" evidence="15">
    <location>
        <begin position="29"/>
        <end position="218"/>
    </location>
</feature>
<evidence type="ECO:0000256" key="4">
    <source>
        <dbReference type="ARBA" id="ARBA00022741"/>
    </source>
</evidence>
<evidence type="ECO:0000313" key="18">
    <source>
        <dbReference type="Proteomes" id="UP000018550"/>
    </source>
</evidence>
<dbReference type="GO" id="GO:0016887">
    <property type="term" value="F:ATP hydrolysis activity"/>
    <property type="evidence" value="ECO:0007669"/>
    <property type="project" value="InterPro"/>
</dbReference>
<dbReference type="InterPro" id="IPR001650">
    <property type="entry name" value="Helicase_C-like"/>
</dbReference>
<comment type="domain">
    <text evidence="12">The beta-hairpin motif is involved in DNA binding.</text>
</comment>
<dbReference type="PROSITE" id="PS51192">
    <property type="entry name" value="HELICASE_ATP_BIND_1"/>
    <property type="match status" value="1"/>
</dbReference>
<evidence type="ECO:0000256" key="2">
    <source>
        <dbReference type="ARBA" id="ARBA00008533"/>
    </source>
</evidence>
<dbReference type="eggNOG" id="COG0556">
    <property type="taxonomic scope" value="Bacteria"/>
</dbReference>
<dbReference type="InterPro" id="IPR041471">
    <property type="entry name" value="UvrB_inter"/>
</dbReference>
<evidence type="ECO:0000256" key="3">
    <source>
        <dbReference type="ARBA" id="ARBA00022490"/>
    </source>
</evidence>
<dbReference type="OrthoDB" id="9806651at2"/>
<accession>V5RIH0</accession>
<dbReference type="PANTHER" id="PTHR24029:SF0">
    <property type="entry name" value="UVRABC SYSTEM PROTEIN B"/>
    <property type="match status" value="1"/>
</dbReference>
<dbReference type="PROSITE" id="PS51194">
    <property type="entry name" value="HELICASE_CTER"/>
    <property type="match status" value="1"/>
</dbReference>
<dbReference type="InterPro" id="IPR024759">
    <property type="entry name" value="UvrB_YAD/RRR_dom"/>
</dbReference>
<dbReference type="InterPro" id="IPR004807">
    <property type="entry name" value="UvrB"/>
</dbReference>
<dbReference type="RefSeq" id="WP_023788840.1">
    <property type="nucleotide sequence ID" value="NC_022998.1"/>
</dbReference>
<evidence type="ECO:0000256" key="7">
    <source>
        <dbReference type="ARBA" id="ARBA00022840"/>
    </source>
</evidence>
<dbReference type="EMBL" id="CP006682">
    <property type="protein sequence ID" value="AHB35906.1"/>
    <property type="molecule type" value="Genomic_DNA"/>
</dbReference>
<dbReference type="Proteomes" id="UP000018550">
    <property type="component" value="Chromosome"/>
</dbReference>
<dbReference type="Pfam" id="PF17757">
    <property type="entry name" value="UvrB_inter"/>
    <property type="match status" value="1"/>
</dbReference>
<evidence type="ECO:0000256" key="1">
    <source>
        <dbReference type="ARBA" id="ARBA00004496"/>
    </source>
</evidence>
<gene>
    <name evidence="12 17" type="primary">uvrB</name>
    <name evidence="17" type="ORF">SAPIS_v1c00590</name>
</gene>
<dbReference type="HAMAP" id="MF_00204">
    <property type="entry name" value="UvrB"/>
    <property type="match status" value="1"/>
</dbReference>
<name>V5RIH0_SPIAP</name>
<dbReference type="Pfam" id="PF00271">
    <property type="entry name" value="Helicase_C"/>
    <property type="match status" value="1"/>
</dbReference>
<evidence type="ECO:0000256" key="8">
    <source>
        <dbReference type="ARBA" id="ARBA00022881"/>
    </source>
</evidence>
<comment type="subunit">
    <text evidence="10 12 13">Forms a heterotetramer with UvrA during the search for lesions. Interacts with UvrC in an incision complex.</text>
</comment>
<dbReference type="GO" id="GO:0009432">
    <property type="term" value="P:SOS response"/>
    <property type="evidence" value="ECO:0007669"/>
    <property type="project" value="UniProtKB-UniRule"/>
</dbReference>
<dbReference type="InterPro" id="IPR014001">
    <property type="entry name" value="Helicase_ATP-bd"/>
</dbReference>
<dbReference type="AlphaFoldDB" id="V5RIH0"/>
<dbReference type="Gene3D" id="4.10.860.10">
    <property type="entry name" value="UVR domain"/>
    <property type="match status" value="1"/>
</dbReference>
<dbReference type="InterPro" id="IPR036876">
    <property type="entry name" value="UVR_dom_sf"/>
</dbReference>
<dbReference type="Pfam" id="PF12344">
    <property type="entry name" value="UvrB"/>
    <property type="match status" value="1"/>
</dbReference>
<dbReference type="SMART" id="SM00490">
    <property type="entry name" value="HELICc"/>
    <property type="match status" value="1"/>
</dbReference>
<evidence type="ECO:0000259" key="14">
    <source>
        <dbReference type="PROSITE" id="PS50151"/>
    </source>
</evidence>
<dbReference type="PROSITE" id="PS50151">
    <property type="entry name" value="UVR"/>
    <property type="match status" value="1"/>
</dbReference>
<dbReference type="InterPro" id="IPR001943">
    <property type="entry name" value="UVR_dom"/>
</dbReference>
<keyword evidence="8 12" id="KW-0267">Excision nuclease</keyword>
<evidence type="ECO:0000256" key="6">
    <source>
        <dbReference type="ARBA" id="ARBA00022769"/>
    </source>
</evidence>
<keyword evidence="5 12" id="KW-0227">DNA damage</keyword>
<dbReference type="CDD" id="cd17916">
    <property type="entry name" value="DEXHc_UvrB"/>
    <property type="match status" value="1"/>
</dbReference>
<dbReference type="GO" id="GO:0005737">
    <property type="term" value="C:cytoplasm"/>
    <property type="evidence" value="ECO:0007669"/>
    <property type="project" value="UniProtKB-SubCell"/>
</dbReference>
<proteinExistence type="inferred from homology"/>
<evidence type="ECO:0000259" key="15">
    <source>
        <dbReference type="PROSITE" id="PS51192"/>
    </source>
</evidence>
<dbReference type="GO" id="GO:0005524">
    <property type="term" value="F:ATP binding"/>
    <property type="evidence" value="ECO:0007669"/>
    <property type="project" value="UniProtKB-UniRule"/>
</dbReference>
<feature type="short sequence motif" description="Beta-hairpin" evidence="12">
    <location>
        <begin position="95"/>
        <end position="118"/>
    </location>
</feature>
<evidence type="ECO:0000256" key="11">
    <source>
        <dbReference type="ARBA" id="ARBA00029504"/>
    </source>
</evidence>
<dbReference type="InterPro" id="IPR027417">
    <property type="entry name" value="P-loop_NTPase"/>
</dbReference>
<comment type="subcellular location">
    <subcellularLocation>
        <location evidence="1 12 13">Cytoplasm</location>
    </subcellularLocation>
</comment>
<keyword evidence="6 12" id="KW-0228">DNA excision</keyword>
<keyword evidence="9 12" id="KW-0234">DNA repair</keyword>
<organism evidence="17 18">
    <name type="scientific">Spiroplasma apis B31</name>
    <dbReference type="NCBI Taxonomy" id="1276258"/>
    <lineage>
        <taxon>Bacteria</taxon>
        <taxon>Bacillati</taxon>
        <taxon>Mycoplasmatota</taxon>
        <taxon>Mollicutes</taxon>
        <taxon>Entomoplasmatales</taxon>
        <taxon>Spiroplasmataceae</taxon>
        <taxon>Spiroplasma</taxon>
    </lineage>
</organism>
<evidence type="ECO:0000256" key="10">
    <source>
        <dbReference type="ARBA" id="ARBA00026033"/>
    </source>
</evidence>
<evidence type="ECO:0000256" key="5">
    <source>
        <dbReference type="ARBA" id="ARBA00022763"/>
    </source>
</evidence>
<dbReference type="InterPro" id="IPR006935">
    <property type="entry name" value="Helicase/UvrB_N"/>
</dbReference>
<dbReference type="HOGENOM" id="CLU_009621_2_1_14"/>
<keyword evidence="7 12" id="KW-0067">ATP-binding</keyword>
<feature type="domain" description="UVR" evidence="14">
    <location>
        <begin position="623"/>
        <end position="658"/>
    </location>
</feature>
<dbReference type="SMART" id="SM00487">
    <property type="entry name" value="DEXDc"/>
    <property type="match status" value="1"/>
</dbReference>
<dbReference type="SUPFAM" id="SSF46600">
    <property type="entry name" value="C-terminal UvrC-binding domain of UvrB"/>
    <property type="match status" value="1"/>
</dbReference>
<dbReference type="GO" id="GO:0003677">
    <property type="term" value="F:DNA binding"/>
    <property type="evidence" value="ECO:0007669"/>
    <property type="project" value="UniProtKB-UniRule"/>
</dbReference>
<dbReference type="GO" id="GO:0006289">
    <property type="term" value="P:nucleotide-excision repair"/>
    <property type="evidence" value="ECO:0007669"/>
    <property type="project" value="UniProtKB-UniRule"/>
</dbReference>
<dbReference type="NCBIfam" id="TIGR00631">
    <property type="entry name" value="uvrb"/>
    <property type="match status" value="1"/>
</dbReference>
<dbReference type="Pfam" id="PF02151">
    <property type="entry name" value="UVR"/>
    <property type="match status" value="1"/>
</dbReference>
<feature type="domain" description="Helicase C-terminal" evidence="16">
    <location>
        <begin position="434"/>
        <end position="600"/>
    </location>
</feature>
<dbReference type="SUPFAM" id="SSF52540">
    <property type="entry name" value="P-loop containing nucleoside triphosphate hydrolases"/>
    <property type="match status" value="2"/>
</dbReference>
<sequence>MAKTFKEFDLVTNFKPGGDQPKAIEALINGLKEGKKHQVLLGATGTGKTFTMANIIKEMNKPTLVLAHNKTLAMQLYIEFKELFPNNRVEYFVSNFDFYQPEAYIPARDLYIDKDAKRNNDLEMMRLSTMNALMLRTDTIVVASVAAIYATQDPKEYGEVFFELAVGQSISKKQLLTFLVQTGYVRNETHLDMGCFSAKGDVIKIAPSWTDDYNIRISMFGNEIEAIDILDVLNNTVKESLRMFTVFPASSYVTDFDKMKLVIKNIEKELEGRVKELLDQGKVLEADRLDKRTRYDLELLSEFGMCSGIENYSAHIDFRAPGTPPYSLVDYFGEDFLTIIDESHMMIPQIKGMFNTDRSRKETLVNHGFRLPSALDNRPLNFEEFTGKLQSVIYTSATPGDYELELTNGVVTEQIIRPTGLVDPVIEVWPTTNQMENIITEIHKVSAKKQKVFITSLTIKQSEDITSFLQDRNIKVAYLHSELKTLERNQVLLDLRKGVYDVIVGVNLLREGLDIPEVSLVCILDADKQGFLRNTRSLIQTVGRAARNSEGRVIFFADKISQAMEEAMQETKRRRDKQIAFNKANNIVPQTIVKKISDIGSSVNIRNKIKELKGKNSKEKAEEKIIADLRKEMLLAAKEQNYEKAAELRDIILELQAL</sequence>